<reference evidence="2" key="1">
    <citation type="submission" date="2020-11" db="EMBL/GenBank/DDBJ databases">
        <authorList>
            <consortium name="DOE Joint Genome Institute"/>
            <person name="Ahrendt S."/>
            <person name="Riley R."/>
            <person name="Andreopoulos W."/>
            <person name="Labutti K."/>
            <person name="Pangilinan J."/>
            <person name="Ruiz-Duenas F.J."/>
            <person name="Barrasa J.M."/>
            <person name="Sanchez-Garcia M."/>
            <person name="Camarero S."/>
            <person name="Miyauchi S."/>
            <person name="Serrano A."/>
            <person name="Linde D."/>
            <person name="Babiker R."/>
            <person name="Drula E."/>
            <person name="Ayuso-Fernandez I."/>
            <person name="Pacheco R."/>
            <person name="Padilla G."/>
            <person name="Ferreira P."/>
            <person name="Barriuso J."/>
            <person name="Kellner H."/>
            <person name="Castanera R."/>
            <person name="Alfaro M."/>
            <person name="Ramirez L."/>
            <person name="Pisabarro A.G."/>
            <person name="Kuo A."/>
            <person name="Tritt A."/>
            <person name="Lipzen A."/>
            <person name="He G."/>
            <person name="Yan M."/>
            <person name="Ng V."/>
            <person name="Cullen D."/>
            <person name="Martin F."/>
            <person name="Rosso M.-N."/>
            <person name="Henrissat B."/>
            <person name="Hibbett D."/>
            <person name="Martinez A.T."/>
            <person name="Grigoriev I.V."/>
        </authorList>
    </citation>
    <scope>NUCLEOTIDE SEQUENCE</scope>
    <source>
        <strain evidence="2">ATCC 90797</strain>
    </source>
</reference>
<keyword evidence="1" id="KW-1133">Transmembrane helix</keyword>
<proteinExistence type="predicted"/>
<accession>A0A9P6D9A9</accession>
<dbReference type="Proteomes" id="UP000807025">
    <property type="component" value="Unassembled WGS sequence"/>
</dbReference>
<feature type="transmembrane region" description="Helical" evidence="1">
    <location>
        <begin position="50"/>
        <end position="67"/>
    </location>
</feature>
<sequence>MIHDGQWCTVLWFVRPSSSGIALLPCGRMESSAPSSSFHLSRFRPCDRHSLVPMAVLSVSTVVAYLYQARYM</sequence>
<protein>
    <submittedName>
        <fullName evidence="2">Uncharacterized protein</fullName>
    </submittedName>
</protein>
<organism evidence="2 3">
    <name type="scientific">Pleurotus eryngii</name>
    <name type="common">Boletus of the steppes</name>
    <dbReference type="NCBI Taxonomy" id="5323"/>
    <lineage>
        <taxon>Eukaryota</taxon>
        <taxon>Fungi</taxon>
        <taxon>Dikarya</taxon>
        <taxon>Basidiomycota</taxon>
        <taxon>Agaricomycotina</taxon>
        <taxon>Agaricomycetes</taxon>
        <taxon>Agaricomycetidae</taxon>
        <taxon>Agaricales</taxon>
        <taxon>Pleurotineae</taxon>
        <taxon>Pleurotaceae</taxon>
        <taxon>Pleurotus</taxon>
    </lineage>
</organism>
<gene>
    <name evidence="2" type="ORF">BDN71DRAFT_1443978</name>
</gene>
<dbReference type="EMBL" id="MU154540">
    <property type="protein sequence ID" value="KAF9497916.1"/>
    <property type="molecule type" value="Genomic_DNA"/>
</dbReference>
<keyword evidence="1" id="KW-0812">Transmembrane</keyword>
<dbReference type="AlphaFoldDB" id="A0A9P6D9A9"/>
<keyword evidence="3" id="KW-1185">Reference proteome</keyword>
<evidence type="ECO:0000313" key="2">
    <source>
        <dbReference type="EMBL" id="KAF9497916.1"/>
    </source>
</evidence>
<name>A0A9P6D9A9_PLEER</name>
<evidence type="ECO:0000256" key="1">
    <source>
        <dbReference type="SAM" id="Phobius"/>
    </source>
</evidence>
<comment type="caution">
    <text evidence="2">The sequence shown here is derived from an EMBL/GenBank/DDBJ whole genome shotgun (WGS) entry which is preliminary data.</text>
</comment>
<keyword evidence="1" id="KW-0472">Membrane</keyword>
<evidence type="ECO:0000313" key="3">
    <source>
        <dbReference type="Proteomes" id="UP000807025"/>
    </source>
</evidence>